<gene>
    <name evidence="1" type="primary">SPATA4</name>
</gene>
<accession>A0AC11CMC3</accession>
<reference evidence="1" key="3">
    <citation type="submission" date="2025-09" db="UniProtKB">
        <authorList>
            <consortium name="Ensembl"/>
        </authorList>
    </citation>
    <scope>IDENTIFICATION</scope>
</reference>
<sequence>MAAAGPGEGLLTQPAAARPKSRSILPCQAAPNGEKPKKCLVYPHPPKSSRLSRSVLRWLQSLDLTFFPRNISRDFSNGFLIAEIFTTYYPWDLKLSSFKNGTSLKVKLDNWAQLEKFLARKKLKLPKELIHGTIHCKAGVPEILIQEVYTLLTHQEIKSIQDDLVNFTDYSYQMQLPLVPRSTASKSIKDNIRLSELIGNPNKLNNELKVEFLFLLQMLQRKLSRKLNPKWFAVKPTVGESTLDHHPAKASGNKSNSVISKAKAAPVCCAASMSALRAKNQSKRAEPPSQGAPTFFYMSHPNTDFCLKKKLSRVTACCRSWDSLNRGTTGINKWCGFDFGNYMDESPFSWALRHFSPHL</sequence>
<reference evidence="1" key="2">
    <citation type="submission" date="2025-08" db="UniProtKB">
        <authorList>
            <consortium name="Ensembl"/>
        </authorList>
    </citation>
    <scope>IDENTIFICATION</scope>
</reference>
<organism evidence="1">
    <name type="scientific">Ovis aries</name>
    <name type="common">Sheep</name>
    <dbReference type="NCBI Taxonomy" id="9940"/>
    <lineage>
        <taxon>Eukaryota</taxon>
        <taxon>Metazoa</taxon>
        <taxon>Chordata</taxon>
        <taxon>Craniata</taxon>
        <taxon>Vertebrata</taxon>
        <taxon>Euteleostomi</taxon>
        <taxon>Mammalia</taxon>
        <taxon>Eutheria</taxon>
        <taxon>Laurasiatheria</taxon>
        <taxon>Artiodactyla</taxon>
        <taxon>Ruminantia</taxon>
        <taxon>Pecora</taxon>
        <taxon>Bovidae</taxon>
        <taxon>Caprinae</taxon>
        <taxon>Ovis</taxon>
    </lineage>
</organism>
<reference evidence="1" key="1">
    <citation type="submission" date="2020-11" db="EMBL/GenBank/DDBJ databases">
        <authorList>
            <person name="Davenport K.M."/>
            <person name="Bickhart D.M."/>
            <person name="Smith T.P.L."/>
            <person name="Murdoch B.M."/>
            <person name="Rosen B.D."/>
        </authorList>
    </citation>
    <scope>NUCLEOTIDE SEQUENCE [LARGE SCALE GENOMIC DNA]</scope>
    <source>
        <strain evidence="1">OAR_USU_Benz2616</strain>
    </source>
</reference>
<proteinExistence type="predicted"/>
<dbReference type="Ensembl" id="ENSOART00020039374.2">
    <property type="protein sequence ID" value="ENSOARP00020032616.2"/>
    <property type="gene ID" value="ENSOARG00020025097.2"/>
</dbReference>
<protein>
    <submittedName>
        <fullName evidence="1">Spermatosis associated 4</fullName>
    </submittedName>
</protein>
<name>A0AC11CMC3_SHEEP</name>
<evidence type="ECO:0000313" key="1">
    <source>
        <dbReference type="Ensembl" id="ENSOARP00020032616.2"/>
    </source>
</evidence>